<dbReference type="InterPro" id="IPR002941">
    <property type="entry name" value="DNA_methylase_N4/N6"/>
</dbReference>
<dbReference type="NCBIfam" id="NF008572">
    <property type="entry name" value="PRK11524.1"/>
    <property type="match status" value="1"/>
</dbReference>
<dbReference type="RefSeq" id="WP_271731071.1">
    <property type="nucleotide sequence ID" value="NZ_JANQDP010000032.1"/>
</dbReference>
<dbReference type="InterPro" id="IPR002052">
    <property type="entry name" value="DNA_methylase_N6_adenine_CS"/>
</dbReference>
<dbReference type="EMBL" id="JAQMUH010000033">
    <property type="protein sequence ID" value="MDB9538507.1"/>
    <property type="molecule type" value="Genomic_DNA"/>
</dbReference>
<dbReference type="InterPro" id="IPR001091">
    <property type="entry name" value="RM_Methyltransferase"/>
</dbReference>
<name>A0ABT5AP83_9CYAN</name>
<keyword evidence="7" id="KW-1185">Reference proteome</keyword>
<dbReference type="SUPFAM" id="SSF53335">
    <property type="entry name" value="S-adenosyl-L-methionine-dependent methyltransferases"/>
    <property type="match status" value="1"/>
</dbReference>
<comment type="caution">
    <text evidence="6">The sequence shown here is derived from an EMBL/GenBank/DDBJ whole genome shotgun (WGS) entry which is preliminary data.</text>
</comment>
<dbReference type="PRINTS" id="PR00508">
    <property type="entry name" value="S21N4MTFRASE"/>
</dbReference>
<evidence type="ECO:0000259" key="5">
    <source>
        <dbReference type="Pfam" id="PF01555"/>
    </source>
</evidence>
<organism evidence="6 7">
    <name type="scientific">Anabaenopsis arnoldii</name>
    <dbReference type="NCBI Taxonomy" id="2152938"/>
    <lineage>
        <taxon>Bacteria</taxon>
        <taxon>Bacillati</taxon>
        <taxon>Cyanobacteriota</taxon>
        <taxon>Cyanophyceae</taxon>
        <taxon>Nostocales</taxon>
        <taxon>Nodulariaceae</taxon>
        <taxon>Anabaenopsis</taxon>
    </lineage>
</organism>
<dbReference type="Proteomes" id="UP001212499">
    <property type="component" value="Unassembled WGS sequence"/>
</dbReference>
<dbReference type="Gene3D" id="3.40.50.150">
    <property type="entry name" value="Vaccinia Virus protein VP39"/>
    <property type="match status" value="1"/>
</dbReference>
<sequence length="297" mass="34576">MIDRYQNQQHTIFHGDTISTLSKYIHADSVDLIFIDPPYNIGKQFSNFHDKWESEAEYLNWSYQWLDQCIRILKPNGTIYLMTSTQAMPYFDIYLRKKLTILSRIIWHYDSSGVQATKYFGSMYEPILHCVKNKNNYIFNSDNIKIAAKTGAQRKLIDYRKSVPTPYSAEKVPGNAWYFPRVRYRMAEYENHPSQKPESLLERIILASSHEGSLILDPFAGTFTTAAVAKRLGRKSISIELQEEYLKIGLRRVLELLEYKGEQLLPPQKNHQVKNKNSKEIDLNFIQGSIFDANTTT</sequence>
<evidence type="ECO:0000313" key="7">
    <source>
        <dbReference type="Proteomes" id="UP001212499"/>
    </source>
</evidence>
<protein>
    <recommendedName>
        <fullName evidence="4">Methyltransferase</fullName>
        <ecNumber evidence="4">2.1.1.-</ecNumber>
    </recommendedName>
</protein>
<gene>
    <name evidence="6" type="primary">yhdJ</name>
    <name evidence="6" type="ORF">PN457_02310</name>
</gene>
<comment type="similarity">
    <text evidence="1 4">Belongs to the N(4)/N(6)-methyltransferase family.</text>
</comment>
<accession>A0ABT5AP83</accession>
<reference evidence="6 7" key="1">
    <citation type="submission" date="2023-01" db="EMBL/GenBank/DDBJ databases">
        <title>Genomes from the Australian National Cyanobacteria Reference Collection.</title>
        <authorList>
            <person name="Willis A."/>
            <person name="Lee E.M.F."/>
        </authorList>
    </citation>
    <scope>NUCLEOTIDE SEQUENCE [LARGE SCALE GENOMIC DNA]</scope>
    <source>
        <strain evidence="6 7">CS-1033</strain>
    </source>
</reference>
<keyword evidence="2" id="KW-0489">Methyltransferase</keyword>
<evidence type="ECO:0000313" key="6">
    <source>
        <dbReference type="EMBL" id="MDB9538507.1"/>
    </source>
</evidence>
<evidence type="ECO:0000256" key="2">
    <source>
        <dbReference type="ARBA" id="ARBA00022603"/>
    </source>
</evidence>
<evidence type="ECO:0000256" key="3">
    <source>
        <dbReference type="ARBA" id="ARBA00022679"/>
    </source>
</evidence>
<dbReference type="PROSITE" id="PS00092">
    <property type="entry name" value="N6_MTASE"/>
    <property type="match status" value="1"/>
</dbReference>
<feature type="domain" description="DNA methylase N-4/N-6" evidence="5">
    <location>
        <begin position="30"/>
        <end position="248"/>
    </location>
</feature>
<evidence type="ECO:0000256" key="4">
    <source>
        <dbReference type="RuleBase" id="RU362026"/>
    </source>
</evidence>
<evidence type="ECO:0000256" key="1">
    <source>
        <dbReference type="ARBA" id="ARBA00006594"/>
    </source>
</evidence>
<keyword evidence="3" id="KW-0808">Transferase</keyword>
<dbReference type="Pfam" id="PF01555">
    <property type="entry name" value="N6_N4_Mtase"/>
    <property type="match status" value="1"/>
</dbReference>
<proteinExistence type="inferred from homology"/>
<dbReference type="EC" id="2.1.1.-" evidence="4"/>
<dbReference type="InterPro" id="IPR029063">
    <property type="entry name" value="SAM-dependent_MTases_sf"/>
</dbReference>